<dbReference type="AlphaFoldDB" id="A0A1U9KSV4"/>
<dbReference type="KEGG" id="nch:A0U93_13345"/>
<protein>
    <submittedName>
        <fullName evidence="2">Uncharacterized protein</fullName>
    </submittedName>
</protein>
<dbReference type="Pfam" id="PF13649">
    <property type="entry name" value="Methyltransf_25"/>
    <property type="match status" value="1"/>
</dbReference>
<name>A0A1U9KSV4_9PROT</name>
<evidence type="ECO:0000313" key="2">
    <source>
        <dbReference type="EMBL" id="AQS88740.1"/>
    </source>
</evidence>
<dbReference type="CDD" id="cd02440">
    <property type="entry name" value="AdoMet_MTases"/>
    <property type="match status" value="1"/>
</dbReference>
<dbReference type="SUPFAM" id="SSF53335">
    <property type="entry name" value="S-adenosyl-L-methionine-dependent methyltransferases"/>
    <property type="match status" value="1"/>
</dbReference>
<evidence type="ECO:0000313" key="3">
    <source>
        <dbReference type="Proteomes" id="UP000188604"/>
    </source>
</evidence>
<sequence>MAYSAAACPFDSSFETNLCRKAYDILGWHIVSQLALPPRARVVDAGCGTGRWSARFLKRGHNVTGIENAPGMIQRLHDRAFGPAFILCESDMETARIGDSEADLVIAIGSLQYCDNQARVIRRFFDWLRPGGQVAIMVDSLGALVSECIQKGKAEDALRFLRTRQGSYTMDHVVTPLHLYDRSELCGEFLAAGFEDVACTGLVVSAAALGREGCSIAMRENEAAFLAWDAALAEDPFMADSGLHLMLTARRPG</sequence>
<dbReference type="Proteomes" id="UP000188604">
    <property type="component" value="Chromosome"/>
</dbReference>
<proteinExistence type="predicted"/>
<reference evidence="2 3" key="1">
    <citation type="submission" date="2016-03" db="EMBL/GenBank/DDBJ databases">
        <title>Acetic acid bacteria sequencing.</title>
        <authorList>
            <person name="Brandt J."/>
            <person name="Jakob F."/>
            <person name="Vogel R.F."/>
        </authorList>
    </citation>
    <scope>NUCLEOTIDE SEQUENCE [LARGE SCALE GENOMIC DNA]</scope>
    <source>
        <strain evidence="2 3">NBRC 101099</strain>
    </source>
</reference>
<accession>A0A1U9KSV4</accession>
<dbReference type="GO" id="GO:0016740">
    <property type="term" value="F:transferase activity"/>
    <property type="evidence" value="ECO:0007669"/>
    <property type="project" value="UniProtKB-KW"/>
</dbReference>
<organism evidence="2 3">
    <name type="scientific">Neoasaia chiangmaiensis</name>
    <dbReference type="NCBI Taxonomy" id="320497"/>
    <lineage>
        <taxon>Bacteria</taxon>
        <taxon>Pseudomonadati</taxon>
        <taxon>Pseudomonadota</taxon>
        <taxon>Alphaproteobacteria</taxon>
        <taxon>Acetobacterales</taxon>
        <taxon>Acetobacteraceae</taxon>
        <taxon>Neoasaia</taxon>
    </lineage>
</organism>
<evidence type="ECO:0000256" key="1">
    <source>
        <dbReference type="ARBA" id="ARBA00022679"/>
    </source>
</evidence>
<keyword evidence="3" id="KW-1185">Reference proteome</keyword>
<dbReference type="Gene3D" id="3.40.50.150">
    <property type="entry name" value="Vaccinia Virus protein VP39"/>
    <property type="match status" value="1"/>
</dbReference>
<dbReference type="PANTHER" id="PTHR43861">
    <property type="entry name" value="TRANS-ACONITATE 2-METHYLTRANSFERASE-RELATED"/>
    <property type="match status" value="1"/>
</dbReference>
<keyword evidence="1" id="KW-0808">Transferase</keyword>
<gene>
    <name evidence="2" type="ORF">A0U93_13345</name>
</gene>
<dbReference type="InterPro" id="IPR029063">
    <property type="entry name" value="SAM-dependent_MTases_sf"/>
</dbReference>
<dbReference type="STRING" id="320497.A0U93_13345"/>
<dbReference type="EMBL" id="CP014691">
    <property type="protein sequence ID" value="AQS88740.1"/>
    <property type="molecule type" value="Genomic_DNA"/>
</dbReference>
<dbReference type="InterPro" id="IPR041698">
    <property type="entry name" value="Methyltransf_25"/>
</dbReference>